<protein>
    <submittedName>
        <fullName evidence="3">Uncharacterized protein LOC104729057</fullName>
    </submittedName>
</protein>
<proteinExistence type="predicted"/>
<evidence type="ECO:0000256" key="1">
    <source>
        <dbReference type="SAM" id="SignalP"/>
    </source>
</evidence>
<dbReference type="Proteomes" id="UP000694864">
    <property type="component" value="Chromosome 11"/>
</dbReference>
<accession>A0ABM0UTT4</accession>
<feature type="chain" id="PRO_5046020667" evidence="1">
    <location>
        <begin position="24"/>
        <end position="67"/>
    </location>
</feature>
<reference evidence="2" key="1">
    <citation type="journal article" date="2014" name="Nat. Commun.">
        <title>The emerging biofuel crop Camelina sativa retains a highly undifferentiated hexaploid genome structure.</title>
        <authorList>
            <person name="Kagale S."/>
            <person name="Koh C."/>
            <person name="Nixon J."/>
            <person name="Bollina V."/>
            <person name="Clarke W.E."/>
            <person name="Tuteja R."/>
            <person name="Spillane C."/>
            <person name="Robinson S.J."/>
            <person name="Links M.G."/>
            <person name="Clarke C."/>
            <person name="Higgins E.E."/>
            <person name="Huebert T."/>
            <person name="Sharpe A.G."/>
            <person name="Parkin I.A."/>
        </authorList>
    </citation>
    <scope>NUCLEOTIDE SEQUENCE [LARGE SCALE GENOMIC DNA]</scope>
    <source>
        <strain evidence="2">cv. DH55</strain>
    </source>
</reference>
<sequence length="67" mass="7622">MACHRRNLITLVILSSLLTATLSKNSADMYQWDKWNFFPTLSVYVKNDIKGGLRLHSTCYANGNKSN</sequence>
<feature type="signal peptide" evidence="1">
    <location>
        <begin position="1"/>
        <end position="23"/>
    </location>
</feature>
<evidence type="ECO:0000313" key="2">
    <source>
        <dbReference type="Proteomes" id="UP000694864"/>
    </source>
</evidence>
<organism evidence="2 3">
    <name type="scientific">Camelina sativa</name>
    <name type="common">False flax</name>
    <name type="synonym">Myagrum sativum</name>
    <dbReference type="NCBI Taxonomy" id="90675"/>
    <lineage>
        <taxon>Eukaryota</taxon>
        <taxon>Viridiplantae</taxon>
        <taxon>Streptophyta</taxon>
        <taxon>Embryophyta</taxon>
        <taxon>Tracheophyta</taxon>
        <taxon>Spermatophyta</taxon>
        <taxon>Magnoliopsida</taxon>
        <taxon>eudicotyledons</taxon>
        <taxon>Gunneridae</taxon>
        <taxon>Pentapetalae</taxon>
        <taxon>rosids</taxon>
        <taxon>malvids</taxon>
        <taxon>Brassicales</taxon>
        <taxon>Brassicaceae</taxon>
        <taxon>Camelineae</taxon>
        <taxon>Camelina</taxon>
    </lineage>
</organism>
<name>A0ABM0UTT4_CAMSA</name>
<keyword evidence="2" id="KW-1185">Reference proteome</keyword>
<dbReference type="GeneID" id="104729057"/>
<keyword evidence="1" id="KW-0732">Signal</keyword>
<gene>
    <name evidence="3" type="primary">LOC104729057</name>
</gene>
<evidence type="ECO:0000313" key="3">
    <source>
        <dbReference type="RefSeq" id="XP_010446255.1"/>
    </source>
</evidence>
<reference evidence="3" key="2">
    <citation type="submission" date="2025-08" db="UniProtKB">
        <authorList>
            <consortium name="RefSeq"/>
        </authorList>
    </citation>
    <scope>IDENTIFICATION</scope>
    <source>
        <tissue evidence="3">Leaf</tissue>
    </source>
</reference>
<dbReference type="RefSeq" id="XP_010446255.1">
    <property type="nucleotide sequence ID" value="XM_010447953.1"/>
</dbReference>